<dbReference type="AlphaFoldDB" id="A0A5S5DCS7"/>
<evidence type="ECO:0000259" key="2">
    <source>
        <dbReference type="Pfam" id="PF00582"/>
    </source>
</evidence>
<dbReference type="EMBL" id="VNHX01000014">
    <property type="protein sequence ID" value="TYP93168.1"/>
    <property type="molecule type" value="Genomic_DNA"/>
</dbReference>
<evidence type="ECO:0000313" key="4">
    <source>
        <dbReference type="Proteomes" id="UP000325105"/>
    </source>
</evidence>
<comment type="caution">
    <text evidence="3">The sequence shown here is derived from an EMBL/GenBank/DDBJ whole genome shotgun (WGS) entry which is preliminary data.</text>
</comment>
<dbReference type="Proteomes" id="UP000325105">
    <property type="component" value="Unassembled WGS sequence"/>
</dbReference>
<sequence length="292" mass="32981">MRKILIPVDFSEYSQTAIDYACQIINENGTGQALDLVHVFTNHSNLFVNRQINPNLVDPQVEIARKEMDKLMEVIRFKYPSVTCHSIFKEGNLFEEISKVTAGFAYDAVIMGTKGSSGLEAVFLGSNTYDVILNTKTPVFGIPKGASRFKKERVGLLCNFKEGEIEVLLQAINLIGNDFELVLIHVNKDDKDIKIIDAQFQRWIREIIDRTGIQNISYTVKSQALYNRAAEDVSHAITSVLIDEQINILLITKSRKSVFRKLIEENIVRKLAYNLTVPTFFARVHSTPPAEG</sequence>
<gene>
    <name evidence="3" type="ORF">BC792_11470</name>
</gene>
<evidence type="ECO:0000313" key="3">
    <source>
        <dbReference type="EMBL" id="TYP93168.1"/>
    </source>
</evidence>
<dbReference type="SUPFAM" id="SSF52402">
    <property type="entry name" value="Adenine nucleotide alpha hydrolases-like"/>
    <property type="match status" value="1"/>
</dbReference>
<dbReference type="CDD" id="cd00293">
    <property type="entry name" value="USP-like"/>
    <property type="match status" value="1"/>
</dbReference>
<accession>A0A5S5DCS7</accession>
<dbReference type="InterPro" id="IPR006015">
    <property type="entry name" value="Universal_stress_UspA"/>
</dbReference>
<evidence type="ECO:0000256" key="1">
    <source>
        <dbReference type="ARBA" id="ARBA00008791"/>
    </source>
</evidence>
<name>A0A5S5DCS7_9SPHI</name>
<dbReference type="PANTHER" id="PTHR46268:SF6">
    <property type="entry name" value="UNIVERSAL STRESS PROTEIN UP12"/>
    <property type="match status" value="1"/>
</dbReference>
<dbReference type="OrthoDB" id="9788959at2"/>
<protein>
    <submittedName>
        <fullName evidence="3">Nucleotide-binding universal stress UspA family protein</fullName>
    </submittedName>
</protein>
<dbReference type="RefSeq" id="WP_148909110.1">
    <property type="nucleotide sequence ID" value="NZ_VNHX01000014.1"/>
</dbReference>
<reference evidence="3 4" key="1">
    <citation type="submission" date="2019-07" db="EMBL/GenBank/DDBJ databases">
        <title>Genomic Encyclopedia of Archaeal and Bacterial Type Strains, Phase II (KMG-II): from individual species to whole genera.</title>
        <authorList>
            <person name="Goeker M."/>
        </authorList>
    </citation>
    <scope>NUCLEOTIDE SEQUENCE [LARGE SCALE GENOMIC DNA]</scope>
    <source>
        <strain evidence="3 4">DSM 18850</strain>
    </source>
</reference>
<feature type="domain" description="UspA" evidence="2">
    <location>
        <begin position="1"/>
        <end position="140"/>
    </location>
</feature>
<dbReference type="Pfam" id="PF00582">
    <property type="entry name" value="Usp"/>
    <property type="match status" value="1"/>
</dbReference>
<keyword evidence="4" id="KW-1185">Reference proteome</keyword>
<dbReference type="Gene3D" id="3.40.50.12370">
    <property type="match status" value="1"/>
</dbReference>
<dbReference type="InterPro" id="IPR006016">
    <property type="entry name" value="UspA"/>
</dbReference>
<proteinExistence type="inferred from homology"/>
<organism evidence="3 4">
    <name type="scientific">Sphingobacterium allocomposti</name>
    <dbReference type="NCBI Taxonomy" id="415956"/>
    <lineage>
        <taxon>Bacteria</taxon>
        <taxon>Pseudomonadati</taxon>
        <taxon>Bacteroidota</taxon>
        <taxon>Sphingobacteriia</taxon>
        <taxon>Sphingobacteriales</taxon>
        <taxon>Sphingobacteriaceae</taxon>
        <taxon>Sphingobacterium</taxon>
    </lineage>
</organism>
<dbReference type="PRINTS" id="PR01438">
    <property type="entry name" value="UNVRSLSTRESS"/>
</dbReference>
<dbReference type="PANTHER" id="PTHR46268">
    <property type="entry name" value="STRESS RESPONSE PROTEIN NHAX"/>
    <property type="match status" value="1"/>
</dbReference>
<comment type="similarity">
    <text evidence="1">Belongs to the universal stress protein A family.</text>
</comment>